<dbReference type="PROSITE" id="PS51212">
    <property type="entry name" value="WSC"/>
    <property type="match status" value="1"/>
</dbReference>
<dbReference type="EnsemblMetazoa" id="HelroT179323">
    <property type="protein sequence ID" value="HelroP179323"/>
    <property type="gene ID" value="HelroG179323"/>
</dbReference>
<evidence type="ECO:0000259" key="2">
    <source>
        <dbReference type="PROSITE" id="PS51212"/>
    </source>
</evidence>
<name>T1FEJ6_HELRO</name>
<dbReference type="Proteomes" id="UP000015101">
    <property type="component" value="Unassembled WGS sequence"/>
</dbReference>
<organism evidence="4 5">
    <name type="scientific">Helobdella robusta</name>
    <name type="common">Californian leech</name>
    <dbReference type="NCBI Taxonomy" id="6412"/>
    <lineage>
        <taxon>Eukaryota</taxon>
        <taxon>Metazoa</taxon>
        <taxon>Spiralia</taxon>
        <taxon>Lophotrochozoa</taxon>
        <taxon>Annelida</taxon>
        <taxon>Clitellata</taxon>
        <taxon>Hirudinea</taxon>
        <taxon>Rhynchobdellida</taxon>
        <taxon>Glossiphoniidae</taxon>
        <taxon>Helobdella</taxon>
    </lineage>
</organism>
<dbReference type="OrthoDB" id="74764at2759"/>
<dbReference type="CTD" id="20207245"/>
<feature type="domain" description="WSC" evidence="2">
    <location>
        <begin position="121"/>
        <end position="211"/>
    </location>
</feature>
<dbReference type="EMBL" id="KB097519">
    <property type="protein sequence ID" value="ESN95547.1"/>
    <property type="molecule type" value="Genomic_DNA"/>
</dbReference>
<evidence type="ECO:0000313" key="4">
    <source>
        <dbReference type="EnsemblMetazoa" id="HelroP179323"/>
    </source>
</evidence>
<reference evidence="5" key="1">
    <citation type="submission" date="2012-12" db="EMBL/GenBank/DDBJ databases">
        <authorList>
            <person name="Hellsten U."/>
            <person name="Grimwood J."/>
            <person name="Chapman J.A."/>
            <person name="Shapiro H."/>
            <person name="Aerts A."/>
            <person name="Otillar R.P."/>
            <person name="Terry A.Y."/>
            <person name="Boore J.L."/>
            <person name="Simakov O."/>
            <person name="Marletaz F."/>
            <person name="Cho S.-J."/>
            <person name="Edsinger-Gonzales E."/>
            <person name="Havlak P."/>
            <person name="Kuo D.-H."/>
            <person name="Larsson T."/>
            <person name="Lv J."/>
            <person name="Arendt D."/>
            <person name="Savage R."/>
            <person name="Osoegawa K."/>
            <person name="de Jong P."/>
            <person name="Lindberg D.R."/>
            <person name="Seaver E.C."/>
            <person name="Weisblat D.A."/>
            <person name="Putnam N.H."/>
            <person name="Grigoriev I.V."/>
            <person name="Rokhsar D.S."/>
        </authorList>
    </citation>
    <scope>NUCLEOTIDE SEQUENCE</scope>
</reference>
<proteinExistence type="predicted"/>
<dbReference type="EMBL" id="AMQM01006808">
    <property type="status" value="NOT_ANNOTATED_CDS"/>
    <property type="molecule type" value="Genomic_DNA"/>
</dbReference>
<accession>T1FEJ6</accession>
<dbReference type="Pfam" id="PF01822">
    <property type="entry name" value="WSC"/>
    <property type="match status" value="1"/>
</dbReference>
<gene>
    <name evidence="4" type="primary">20207245</name>
    <name evidence="3" type="ORF">HELRODRAFT_179323</name>
</gene>
<evidence type="ECO:0000313" key="3">
    <source>
        <dbReference type="EMBL" id="ESN95547.1"/>
    </source>
</evidence>
<sequence length="240" mass="27158">MAFLYYFEFLLFILSFLTLKCAQTNLTIVSNSFFAVYNSFGLKSCAVEVVDVQHTCSSYLKCVIKCSAAAGCSRCNYHYDNRTCQFFTKKTTFKTGYLSSDLCISFQKRTSGNEPLNNEWSSRYLGCYKDIYSPKDMPYWETRVYDLTIQTGWNKCRIMNYTFIGLQYGSDNFCSDTYGRYGVGAGCTYPCGGSPVEKCGGYFFNSVYSVCDIGMYGLNCNQNCSCGPQCLCNRLTGFMV</sequence>
<dbReference type="HOGENOM" id="CLU_1139084_0_0_1"/>
<dbReference type="AlphaFoldDB" id="T1FEJ6"/>
<dbReference type="GO" id="GO:0005886">
    <property type="term" value="C:plasma membrane"/>
    <property type="evidence" value="ECO:0000318"/>
    <property type="project" value="GO_Central"/>
</dbReference>
<keyword evidence="1" id="KW-0732">Signal</keyword>
<dbReference type="GeneID" id="20207245"/>
<dbReference type="GO" id="GO:0007165">
    <property type="term" value="P:signal transduction"/>
    <property type="evidence" value="ECO:0000318"/>
    <property type="project" value="GO_Central"/>
</dbReference>
<protein>
    <recommendedName>
        <fullName evidence="2">WSC domain-containing protein</fullName>
    </recommendedName>
</protein>
<reference evidence="4" key="3">
    <citation type="submission" date="2015-06" db="UniProtKB">
        <authorList>
            <consortium name="EnsemblMetazoa"/>
        </authorList>
    </citation>
    <scope>IDENTIFICATION</scope>
</reference>
<keyword evidence="5" id="KW-1185">Reference proteome</keyword>
<dbReference type="RefSeq" id="XP_009026412.1">
    <property type="nucleotide sequence ID" value="XM_009028164.1"/>
</dbReference>
<dbReference type="GO" id="GO:0004888">
    <property type="term" value="F:transmembrane signaling receptor activity"/>
    <property type="evidence" value="ECO:0000318"/>
    <property type="project" value="GO_Central"/>
</dbReference>
<reference evidence="3 5" key="2">
    <citation type="journal article" date="2013" name="Nature">
        <title>Insights into bilaterian evolution from three spiralian genomes.</title>
        <authorList>
            <person name="Simakov O."/>
            <person name="Marletaz F."/>
            <person name="Cho S.J."/>
            <person name="Edsinger-Gonzales E."/>
            <person name="Havlak P."/>
            <person name="Hellsten U."/>
            <person name="Kuo D.H."/>
            <person name="Larsson T."/>
            <person name="Lv J."/>
            <person name="Arendt D."/>
            <person name="Savage R."/>
            <person name="Osoegawa K."/>
            <person name="de Jong P."/>
            <person name="Grimwood J."/>
            <person name="Chapman J.A."/>
            <person name="Shapiro H."/>
            <person name="Aerts A."/>
            <person name="Otillar R.P."/>
            <person name="Terry A.Y."/>
            <person name="Boore J.L."/>
            <person name="Grigoriev I.V."/>
            <person name="Lindberg D.R."/>
            <person name="Seaver E.C."/>
            <person name="Weisblat D.A."/>
            <person name="Putnam N.H."/>
            <person name="Rokhsar D.S."/>
        </authorList>
    </citation>
    <scope>NUCLEOTIDE SEQUENCE</scope>
</reference>
<feature type="signal peptide" evidence="1">
    <location>
        <begin position="1"/>
        <end position="22"/>
    </location>
</feature>
<evidence type="ECO:0000256" key="1">
    <source>
        <dbReference type="SAM" id="SignalP"/>
    </source>
</evidence>
<dbReference type="InParanoid" id="T1FEJ6"/>
<feature type="chain" id="PRO_5010980540" description="WSC domain-containing protein" evidence="1">
    <location>
        <begin position="23"/>
        <end position="240"/>
    </location>
</feature>
<evidence type="ECO:0000313" key="5">
    <source>
        <dbReference type="Proteomes" id="UP000015101"/>
    </source>
</evidence>
<dbReference type="InterPro" id="IPR002889">
    <property type="entry name" value="WSC_carb-bd"/>
</dbReference>
<dbReference type="KEGG" id="hro:HELRODRAFT_179323"/>